<dbReference type="AlphaFoldDB" id="A0A9Q0RWL9"/>
<dbReference type="Proteomes" id="UP001151699">
    <property type="component" value="Chromosome C"/>
</dbReference>
<evidence type="ECO:0000256" key="1">
    <source>
        <dbReference type="SAM" id="MobiDB-lite"/>
    </source>
</evidence>
<evidence type="ECO:0000259" key="3">
    <source>
        <dbReference type="Pfam" id="PF15055"/>
    </source>
</evidence>
<organism evidence="4 5">
    <name type="scientific">Pseudolycoriella hygida</name>
    <dbReference type="NCBI Taxonomy" id="35572"/>
    <lineage>
        <taxon>Eukaryota</taxon>
        <taxon>Metazoa</taxon>
        <taxon>Ecdysozoa</taxon>
        <taxon>Arthropoda</taxon>
        <taxon>Hexapoda</taxon>
        <taxon>Insecta</taxon>
        <taxon>Pterygota</taxon>
        <taxon>Neoptera</taxon>
        <taxon>Endopterygota</taxon>
        <taxon>Diptera</taxon>
        <taxon>Nematocera</taxon>
        <taxon>Sciaroidea</taxon>
        <taxon>Sciaridae</taxon>
        <taxon>Pseudolycoriella</taxon>
    </lineage>
</organism>
<sequence length="88" mass="9502">MKVIIPEPNRKKDDKPNPDSIVSKRHSEDCLPCRLVSGSGVVGIGGYIYSQAKHRPPGAGKNLIVCTALVTAYIGVARLVQIFPFGKK</sequence>
<dbReference type="OrthoDB" id="6340866at2759"/>
<feature type="region of interest" description="Disordered" evidence="1">
    <location>
        <begin position="1"/>
        <end position="23"/>
    </location>
</feature>
<feature type="transmembrane region" description="Helical" evidence="2">
    <location>
        <begin position="63"/>
        <end position="83"/>
    </location>
</feature>
<dbReference type="Pfam" id="PF15055">
    <property type="entry name" value="DMAC1_Dmo2"/>
    <property type="match status" value="1"/>
</dbReference>
<evidence type="ECO:0000256" key="2">
    <source>
        <dbReference type="SAM" id="Phobius"/>
    </source>
</evidence>
<evidence type="ECO:0000313" key="5">
    <source>
        <dbReference type="Proteomes" id="UP001151699"/>
    </source>
</evidence>
<evidence type="ECO:0000313" key="4">
    <source>
        <dbReference type="EMBL" id="KAJ6635142.1"/>
    </source>
</evidence>
<dbReference type="EMBL" id="WJQU01000004">
    <property type="protein sequence ID" value="KAJ6635142.1"/>
    <property type="molecule type" value="Genomic_DNA"/>
</dbReference>
<comment type="caution">
    <text evidence="4">The sequence shown here is derived from an EMBL/GenBank/DDBJ whole genome shotgun (WGS) entry which is preliminary data.</text>
</comment>
<proteinExistence type="predicted"/>
<keyword evidence="2" id="KW-1133">Transmembrane helix</keyword>
<feature type="domain" description="Distal membrane-arm assembly complex protein 1-like" evidence="3">
    <location>
        <begin position="29"/>
        <end position="73"/>
    </location>
</feature>
<name>A0A9Q0RWL9_9DIPT</name>
<keyword evidence="2" id="KW-0812">Transmembrane</keyword>
<gene>
    <name evidence="4" type="ORF">Bhyg_13725</name>
</gene>
<dbReference type="InterPro" id="IPR028036">
    <property type="entry name" value="DMAC1-like_dom"/>
</dbReference>
<keyword evidence="2" id="KW-0472">Membrane</keyword>
<feature type="compositionally biased region" description="Basic and acidic residues" evidence="1">
    <location>
        <begin position="8"/>
        <end position="17"/>
    </location>
</feature>
<protein>
    <recommendedName>
        <fullName evidence="3">Distal membrane-arm assembly complex protein 1-like domain-containing protein</fullName>
    </recommendedName>
</protein>
<reference evidence="4" key="1">
    <citation type="submission" date="2022-07" db="EMBL/GenBank/DDBJ databases">
        <authorList>
            <person name="Trinca V."/>
            <person name="Uliana J.V.C."/>
            <person name="Torres T.T."/>
            <person name="Ward R.J."/>
            <person name="Monesi N."/>
        </authorList>
    </citation>
    <scope>NUCLEOTIDE SEQUENCE</scope>
    <source>
        <strain evidence="4">HSMRA1968</strain>
        <tissue evidence="4">Whole embryos</tissue>
    </source>
</reference>
<accession>A0A9Q0RWL9</accession>
<keyword evidence="5" id="KW-1185">Reference proteome</keyword>